<protein>
    <submittedName>
        <fullName evidence="3">Nucleotide-binding universal stress UspA family protein</fullName>
    </submittedName>
</protein>
<accession>A0A421B8M6</accession>
<dbReference type="SUPFAM" id="SSF52402">
    <property type="entry name" value="Adenine nucleotide alpha hydrolases-like"/>
    <property type="match status" value="1"/>
</dbReference>
<dbReference type="AlphaFoldDB" id="A0A421B8M6"/>
<evidence type="ECO:0000256" key="1">
    <source>
        <dbReference type="ARBA" id="ARBA00008791"/>
    </source>
</evidence>
<dbReference type="EMBL" id="RCDD01000001">
    <property type="protein sequence ID" value="RLK60876.1"/>
    <property type="molecule type" value="Genomic_DNA"/>
</dbReference>
<proteinExistence type="inferred from homology"/>
<keyword evidence="4" id="KW-1185">Reference proteome</keyword>
<feature type="domain" description="UspA" evidence="2">
    <location>
        <begin position="6"/>
        <end position="132"/>
    </location>
</feature>
<dbReference type="PANTHER" id="PTHR46268:SF6">
    <property type="entry name" value="UNIVERSAL STRESS PROTEIN UP12"/>
    <property type="match status" value="1"/>
</dbReference>
<comment type="caution">
    <text evidence="3">The sequence shown here is derived from an EMBL/GenBank/DDBJ whole genome shotgun (WGS) entry which is preliminary data.</text>
</comment>
<dbReference type="Pfam" id="PF00582">
    <property type="entry name" value="Usp"/>
    <property type="match status" value="1"/>
</dbReference>
<dbReference type="Proteomes" id="UP000282454">
    <property type="component" value="Unassembled WGS sequence"/>
</dbReference>
<dbReference type="OrthoDB" id="3691559at2"/>
<organism evidence="3 4">
    <name type="scientific">Actinokineospora cianjurensis</name>
    <dbReference type="NCBI Taxonomy" id="585224"/>
    <lineage>
        <taxon>Bacteria</taxon>
        <taxon>Bacillati</taxon>
        <taxon>Actinomycetota</taxon>
        <taxon>Actinomycetes</taxon>
        <taxon>Pseudonocardiales</taxon>
        <taxon>Pseudonocardiaceae</taxon>
        <taxon>Actinokineospora</taxon>
    </lineage>
</organism>
<gene>
    <name evidence="3" type="ORF">CLV68_1390</name>
</gene>
<comment type="similarity">
    <text evidence="1">Belongs to the universal stress protein A family.</text>
</comment>
<reference evidence="3 4" key="1">
    <citation type="submission" date="2018-10" db="EMBL/GenBank/DDBJ databases">
        <title>Genomic Encyclopedia of Archaeal and Bacterial Type Strains, Phase II (KMG-II): from individual species to whole genera.</title>
        <authorList>
            <person name="Goeker M."/>
        </authorList>
    </citation>
    <scope>NUCLEOTIDE SEQUENCE [LARGE SCALE GENOMIC DNA]</scope>
    <source>
        <strain evidence="3 4">DSM 45657</strain>
    </source>
</reference>
<dbReference type="InterPro" id="IPR006016">
    <property type="entry name" value="UspA"/>
</dbReference>
<dbReference type="InterPro" id="IPR014729">
    <property type="entry name" value="Rossmann-like_a/b/a_fold"/>
</dbReference>
<dbReference type="PANTHER" id="PTHR46268">
    <property type="entry name" value="STRESS RESPONSE PROTEIN NHAX"/>
    <property type="match status" value="1"/>
</dbReference>
<evidence type="ECO:0000313" key="3">
    <source>
        <dbReference type="EMBL" id="RLK60876.1"/>
    </source>
</evidence>
<dbReference type="RefSeq" id="WP_121389642.1">
    <property type="nucleotide sequence ID" value="NZ_RCDD01000001.1"/>
</dbReference>
<sequence>MKDGLTTIVVGVDGSQASLNAFAWAAGLARREHARLVLVYVEQLANPAYWTGVGITGAREAAEAYADELRLDATRYLDPIGVPWEVVHISGDPARGIESAAEQAGADCVVVGRSRHGRVTRTLIADAARPVVVVP</sequence>
<dbReference type="CDD" id="cd00293">
    <property type="entry name" value="USP-like"/>
    <property type="match status" value="1"/>
</dbReference>
<evidence type="ECO:0000313" key="4">
    <source>
        <dbReference type="Proteomes" id="UP000282454"/>
    </source>
</evidence>
<dbReference type="Gene3D" id="3.40.50.620">
    <property type="entry name" value="HUPs"/>
    <property type="match status" value="1"/>
</dbReference>
<name>A0A421B8M6_9PSEU</name>
<evidence type="ECO:0000259" key="2">
    <source>
        <dbReference type="Pfam" id="PF00582"/>
    </source>
</evidence>